<reference evidence="2 3" key="1">
    <citation type="submission" date="2022-11" db="EMBL/GenBank/DDBJ databases">
        <title>Study of microbial diversity in lake waters.</title>
        <authorList>
            <person name="Zhang J."/>
        </authorList>
    </citation>
    <scope>NUCLEOTIDE SEQUENCE [LARGE SCALE GENOMIC DNA]</scope>
    <source>
        <strain evidence="2 3">DT12</strain>
    </source>
</reference>
<keyword evidence="3" id="KW-1185">Reference proteome</keyword>
<name>A0ABT3X4V6_9BACL</name>
<proteinExistence type="predicted"/>
<dbReference type="RefSeq" id="WP_267153187.1">
    <property type="nucleotide sequence ID" value="NZ_JAPMLT010000014.1"/>
</dbReference>
<feature type="transmembrane region" description="Helical" evidence="1">
    <location>
        <begin position="6"/>
        <end position="23"/>
    </location>
</feature>
<sequence length="72" mass="8415">MIGQLILSLLVFAIILMLEWRPLRKSTRSTRLISFSLYALSSAIWVWLQVSMHVPRPAVYLEMLLQPFDILK</sequence>
<dbReference type="Proteomes" id="UP001208017">
    <property type="component" value="Unassembled WGS sequence"/>
</dbReference>
<dbReference type="EMBL" id="JAPMLT010000014">
    <property type="protein sequence ID" value="MCX7571937.1"/>
    <property type="molecule type" value="Genomic_DNA"/>
</dbReference>
<gene>
    <name evidence="2" type="ORF">OS242_18525</name>
</gene>
<keyword evidence="1" id="KW-0812">Transmembrane</keyword>
<keyword evidence="1" id="KW-0472">Membrane</keyword>
<comment type="caution">
    <text evidence="2">The sequence shown here is derived from an EMBL/GenBank/DDBJ whole genome shotgun (WGS) entry which is preliminary data.</text>
</comment>
<protein>
    <submittedName>
        <fullName evidence="2">Uncharacterized protein</fullName>
    </submittedName>
</protein>
<keyword evidence="1" id="KW-1133">Transmembrane helix</keyword>
<feature type="transmembrane region" description="Helical" evidence="1">
    <location>
        <begin position="35"/>
        <end position="54"/>
    </location>
</feature>
<organism evidence="2 3">
    <name type="scientific">Tumebacillus lacus</name>
    <dbReference type="NCBI Taxonomy" id="2995335"/>
    <lineage>
        <taxon>Bacteria</taxon>
        <taxon>Bacillati</taxon>
        <taxon>Bacillota</taxon>
        <taxon>Bacilli</taxon>
        <taxon>Bacillales</taxon>
        <taxon>Alicyclobacillaceae</taxon>
        <taxon>Tumebacillus</taxon>
    </lineage>
</organism>
<evidence type="ECO:0000313" key="3">
    <source>
        <dbReference type="Proteomes" id="UP001208017"/>
    </source>
</evidence>
<evidence type="ECO:0000313" key="2">
    <source>
        <dbReference type="EMBL" id="MCX7571937.1"/>
    </source>
</evidence>
<accession>A0ABT3X4V6</accession>
<evidence type="ECO:0000256" key="1">
    <source>
        <dbReference type="SAM" id="Phobius"/>
    </source>
</evidence>